<keyword evidence="2" id="KW-1185">Reference proteome</keyword>
<reference evidence="1" key="1">
    <citation type="submission" date="2016-04" db="EMBL/GenBank/DDBJ databases">
        <authorList>
            <person name="Nguyen H.D."/>
            <person name="Samba Siva P."/>
            <person name="Cullis J."/>
            <person name="Levesque C.A."/>
            <person name="Hambleton S."/>
        </authorList>
    </citation>
    <scope>NUCLEOTIDE SEQUENCE</scope>
    <source>
        <strain evidence="1">DAOMC 236416</strain>
    </source>
</reference>
<dbReference type="SMART" id="SM00320">
    <property type="entry name" value="WD40"/>
    <property type="match status" value="3"/>
</dbReference>
<dbReference type="InterPro" id="IPR039328">
    <property type="entry name" value="WDR89"/>
</dbReference>
<dbReference type="Gene3D" id="2.130.10.10">
    <property type="entry name" value="YVTN repeat-like/Quinoprotein amine dehydrogenase"/>
    <property type="match status" value="2"/>
</dbReference>
<dbReference type="InterPro" id="IPR036322">
    <property type="entry name" value="WD40_repeat_dom_sf"/>
</dbReference>
<dbReference type="PROSITE" id="PS50082">
    <property type="entry name" value="WD_REPEATS_2"/>
    <property type="match status" value="1"/>
</dbReference>
<dbReference type="PROSITE" id="PS00678">
    <property type="entry name" value="WD_REPEATS_1"/>
    <property type="match status" value="1"/>
</dbReference>
<comment type="caution">
    <text evidence="1">The sequence shown here is derived from an EMBL/GenBank/DDBJ whole genome shotgun (WGS) entry which is preliminary data.</text>
</comment>
<name>A0A177T824_9BASI</name>
<sequence length="529" mass="54549">MEVLNYGSLGAGSFAPEYLVIPGGKSAVPTLTSRPPTVNLEIPSRPYITHLLNLSPLLVYGTSTEDAINVFDSSTPSPDAVRRLVWNSASCSSSSISALVAAPPTAPSQATLYTPSTNGKIAVWDLRNGSSGGAVVAELVGRGAPSVDGGRRPAAPADGPAYLCAAASEDGYTLAAGTELRGTDAVIDIWDLRSPAAPLFTYSESHSDDVSTLSFCPSLPSTSSSPSGVVPRSALLLSGSTDGLLSIFNTAVAQGDEDDAVVRVQNLGASLARVGWGAGLGASFGAVGDGMEVEEEDDEKARELAARTPKGLGGVWGVTDMQTLSVFDADTFDNTTLSSFPVRSRTSLMPAFEPDYVIDLWPSSRLPTSSLSSSAGLSLWEGDSNGNFALVGIPPPAVLVGDQATSEGGRKAEAWELGAFFPAGRRAHEDIVRCVEYDQNTQTLFTGGEDGRICFWNLGGGGGGEPAASEEQEGAQLPTASFQATTPTAQSAVGGGGNDFSGKARKDKVSGNLVGGAGRDGGRVRYRPF</sequence>
<protein>
    <submittedName>
        <fullName evidence="1">Uncharacterized protein</fullName>
    </submittedName>
</protein>
<proteinExistence type="predicted"/>
<dbReference type="EMBL" id="LWDF02000774">
    <property type="protein sequence ID" value="KAE8242733.1"/>
    <property type="molecule type" value="Genomic_DNA"/>
</dbReference>
<dbReference type="PANTHER" id="PTHR22889:SF0">
    <property type="entry name" value="WD REPEAT-CONTAINING PROTEIN 89"/>
    <property type="match status" value="1"/>
</dbReference>
<dbReference type="SUPFAM" id="SSF50978">
    <property type="entry name" value="WD40 repeat-like"/>
    <property type="match status" value="1"/>
</dbReference>
<dbReference type="Proteomes" id="UP000077521">
    <property type="component" value="Unassembled WGS sequence"/>
</dbReference>
<organism evidence="1 2">
    <name type="scientific">Tilletia indica</name>
    <dbReference type="NCBI Taxonomy" id="43049"/>
    <lineage>
        <taxon>Eukaryota</taxon>
        <taxon>Fungi</taxon>
        <taxon>Dikarya</taxon>
        <taxon>Basidiomycota</taxon>
        <taxon>Ustilaginomycotina</taxon>
        <taxon>Exobasidiomycetes</taxon>
        <taxon>Tilletiales</taxon>
        <taxon>Tilletiaceae</taxon>
        <taxon>Tilletia</taxon>
    </lineage>
</organism>
<evidence type="ECO:0000313" key="1">
    <source>
        <dbReference type="EMBL" id="KAE8242733.1"/>
    </source>
</evidence>
<dbReference type="InterPro" id="IPR001680">
    <property type="entry name" value="WD40_rpt"/>
</dbReference>
<dbReference type="InterPro" id="IPR015943">
    <property type="entry name" value="WD40/YVTN_repeat-like_dom_sf"/>
</dbReference>
<dbReference type="Pfam" id="PF00400">
    <property type="entry name" value="WD40"/>
    <property type="match status" value="1"/>
</dbReference>
<dbReference type="InterPro" id="IPR019775">
    <property type="entry name" value="WD40_repeat_CS"/>
</dbReference>
<accession>A0A177T824</accession>
<reference evidence="1" key="2">
    <citation type="journal article" date="2019" name="IMA Fungus">
        <title>Genome sequencing and comparison of five Tilletia species to identify candidate genes for the detection of regulated species infecting wheat.</title>
        <authorList>
            <person name="Nguyen H.D.T."/>
            <person name="Sultana T."/>
            <person name="Kesanakurti P."/>
            <person name="Hambleton S."/>
        </authorList>
    </citation>
    <scope>NUCLEOTIDE SEQUENCE</scope>
    <source>
        <strain evidence="1">DAOMC 236416</strain>
    </source>
</reference>
<gene>
    <name evidence="1" type="ORF">A4X13_0g7032</name>
</gene>
<dbReference type="PROSITE" id="PS50294">
    <property type="entry name" value="WD_REPEATS_REGION"/>
    <property type="match status" value="1"/>
</dbReference>
<dbReference type="AlphaFoldDB" id="A0A177T824"/>
<evidence type="ECO:0000313" key="2">
    <source>
        <dbReference type="Proteomes" id="UP000077521"/>
    </source>
</evidence>
<dbReference type="PANTHER" id="PTHR22889">
    <property type="entry name" value="WD REPEAT-CONTAINING PROTEIN 89"/>
    <property type="match status" value="1"/>
</dbReference>